<dbReference type="PANTHER" id="PTHR21064">
    <property type="entry name" value="AMINOGLYCOSIDE PHOSPHOTRANSFERASE DOMAIN-CONTAINING PROTEIN-RELATED"/>
    <property type="match status" value="1"/>
</dbReference>
<accession>A0ABT3CLP4</accession>
<keyword evidence="4" id="KW-1185">Reference proteome</keyword>
<organism evidence="3 4">
    <name type="scientific">Mycolicibacterium komossense</name>
    <dbReference type="NCBI Taxonomy" id="1779"/>
    <lineage>
        <taxon>Bacteria</taxon>
        <taxon>Bacillati</taxon>
        <taxon>Actinomycetota</taxon>
        <taxon>Actinomycetes</taxon>
        <taxon>Mycobacteriales</taxon>
        <taxon>Mycobacteriaceae</taxon>
        <taxon>Mycolicibacterium</taxon>
    </lineage>
</organism>
<gene>
    <name evidence="3" type="ORF">H7J73_30415</name>
</gene>
<dbReference type="InterPro" id="IPR002575">
    <property type="entry name" value="Aminoglycoside_PTrfase"/>
</dbReference>
<evidence type="ECO:0000259" key="2">
    <source>
        <dbReference type="Pfam" id="PF01636"/>
    </source>
</evidence>
<dbReference type="RefSeq" id="WP_264071589.1">
    <property type="nucleotide sequence ID" value="NZ_JACKTY010000049.1"/>
</dbReference>
<protein>
    <submittedName>
        <fullName evidence="3">Phosphotransferase</fullName>
    </submittedName>
</protein>
<dbReference type="SUPFAM" id="SSF56112">
    <property type="entry name" value="Protein kinase-like (PK-like)"/>
    <property type="match status" value="1"/>
</dbReference>
<proteinExistence type="inferred from homology"/>
<evidence type="ECO:0000313" key="3">
    <source>
        <dbReference type="EMBL" id="MCV7230332.1"/>
    </source>
</evidence>
<dbReference type="InterPro" id="IPR050249">
    <property type="entry name" value="Pseudomonas-type_ThrB"/>
</dbReference>
<evidence type="ECO:0000313" key="4">
    <source>
        <dbReference type="Proteomes" id="UP001526201"/>
    </source>
</evidence>
<dbReference type="InterPro" id="IPR011009">
    <property type="entry name" value="Kinase-like_dom_sf"/>
</dbReference>
<feature type="domain" description="Aminoglycoside phosphotransferase" evidence="2">
    <location>
        <begin position="30"/>
        <end position="275"/>
    </location>
</feature>
<name>A0ABT3CLP4_9MYCO</name>
<dbReference type="Gene3D" id="1.10.510.10">
    <property type="entry name" value="Transferase(Phosphotransferase) domain 1"/>
    <property type="match status" value="1"/>
</dbReference>
<dbReference type="EMBL" id="JACKTY010000049">
    <property type="protein sequence ID" value="MCV7230332.1"/>
    <property type="molecule type" value="Genomic_DNA"/>
</dbReference>
<dbReference type="Gene3D" id="1.20.1270.170">
    <property type="match status" value="1"/>
</dbReference>
<evidence type="ECO:0000256" key="1">
    <source>
        <dbReference type="ARBA" id="ARBA00038240"/>
    </source>
</evidence>
<dbReference type="Proteomes" id="UP001526201">
    <property type="component" value="Unassembled WGS sequence"/>
</dbReference>
<reference evidence="3 4" key="1">
    <citation type="journal article" date="2022" name="BMC Genomics">
        <title>Comparative genome analysis of mycobacteria focusing on tRNA and non-coding RNA.</title>
        <authorList>
            <person name="Behra P.R.K."/>
            <person name="Pettersson B.M.F."/>
            <person name="Ramesh M."/>
            <person name="Das S."/>
            <person name="Dasgupta S."/>
            <person name="Kirsebom L.A."/>
        </authorList>
    </citation>
    <scope>NUCLEOTIDE SEQUENCE [LARGE SCALE GENOMIC DNA]</scope>
    <source>
        <strain evidence="3 4">DSM 44078</strain>
    </source>
</reference>
<dbReference type="Pfam" id="PF01636">
    <property type="entry name" value="APH"/>
    <property type="match status" value="1"/>
</dbReference>
<sequence length="341" mass="37515">MSGVPPNHESLARAALPAYGRDPGTGVRLLSLSENATYLVEGSDDQEDPMVLRVHRSGYHSLDAIRSELAWMSALRSETQVVTPHLIPASDGSEVVTATADGTTVHVDAVTFVPGCTAEEAPHAVGFDELGRLTAMMHEHVQSWAAPEYFTRFRWDLDTMLRPQARWGDWRDAPGLTEDGATAITKAAEEIDRRLTEFGSGPDRFGLVHADLRMANLMVDPDSPGSPLTVIDFDDSGWSWYLTDVGAVVSFIEDTPAAEQIIADWLRGYLQVRELPEEHLELIPTMVMLRRIMLSAWIGTHYDAGQAISVAGSFAAGTAELAQRYLQDGSWLREAIWDLRG</sequence>
<comment type="caution">
    <text evidence="3">The sequence shown here is derived from an EMBL/GenBank/DDBJ whole genome shotgun (WGS) entry which is preliminary data.</text>
</comment>
<comment type="similarity">
    <text evidence="1">Belongs to the pseudomonas-type ThrB family.</text>
</comment>
<dbReference type="Gene3D" id="3.30.200.70">
    <property type="match status" value="1"/>
</dbReference>
<dbReference type="PANTHER" id="PTHR21064:SF6">
    <property type="entry name" value="AMINOGLYCOSIDE PHOSPHOTRANSFERASE DOMAIN-CONTAINING PROTEIN"/>
    <property type="match status" value="1"/>
</dbReference>